<organism evidence="1 2">
    <name type="scientific">Ilex paraguariensis</name>
    <name type="common">yerba mate</name>
    <dbReference type="NCBI Taxonomy" id="185542"/>
    <lineage>
        <taxon>Eukaryota</taxon>
        <taxon>Viridiplantae</taxon>
        <taxon>Streptophyta</taxon>
        <taxon>Embryophyta</taxon>
        <taxon>Tracheophyta</taxon>
        <taxon>Spermatophyta</taxon>
        <taxon>Magnoliopsida</taxon>
        <taxon>eudicotyledons</taxon>
        <taxon>Gunneridae</taxon>
        <taxon>Pentapetalae</taxon>
        <taxon>asterids</taxon>
        <taxon>campanulids</taxon>
        <taxon>Aquifoliales</taxon>
        <taxon>Aquifoliaceae</taxon>
        <taxon>Ilex</taxon>
    </lineage>
</organism>
<dbReference type="EMBL" id="CAUOFW020003312">
    <property type="protein sequence ID" value="CAK9159169.1"/>
    <property type="molecule type" value="Genomic_DNA"/>
</dbReference>
<accession>A0ABC8SPT8</accession>
<proteinExistence type="predicted"/>
<reference evidence="1 2" key="1">
    <citation type="submission" date="2024-02" db="EMBL/GenBank/DDBJ databases">
        <authorList>
            <person name="Vignale AGUSTIN F."/>
            <person name="Sosa J E."/>
            <person name="Modenutti C."/>
        </authorList>
    </citation>
    <scope>NUCLEOTIDE SEQUENCE [LARGE SCALE GENOMIC DNA]</scope>
</reference>
<comment type="caution">
    <text evidence="1">The sequence shown here is derived from an EMBL/GenBank/DDBJ whole genome shotgun (WGS) entry which is preliminary data.</text>
</comment>
<gene>
    <name evidence="1" type="ORF">ILEXP_LOCUS27853</name>
</gene>
<dbReference type="AlphaFoldDB" id="A0ABC8SPT8"/>
<evidence type="ECO:0000313" key="2">
    <source>
        <dbReference type="Proteomes" id="UP001642360"/>
    </source>
</evidence>
<keyword evidence="2" id="KW-1185">Reference proteome</keyword>
<dbReference type="Proteomes" id="UP001642360">
    <property type="component" value="Unassembled WGS sequence"/>
</dbReference>
<evidence type="ECO:0000313" key="1">
    <source>
        <dbReference type="EMBL" id="CAK9159169.1"/>
    </source>
</evidence>
<feature type="non-terminal residue" evidence="1">
    <location>
        <position position="1"/>
    </location>
</feature>
<protein>
    <submittedName>
        <fullName evidence="1">Uncharacterized protein</fullName>
    </submittedName>
</protein>
<name>A0ABC8SPT8_9AQUA</name>
<sequence>LLSASRPNPVISSQTQSLPLPWLMAQHYPETLHCYPHPSHSSAMAQQWHATAINIATHSSGSPSSA</sequence>